<dbReference type="EMBL" id="NXIB02000059">
    <property type="protein sequence ID" value="PHX55253.1"/>
    <property type="molecule type" value="Genomic_DNA"/>
</dbReference>
<dbReference type="InterPro" id="IPR004155">
    <property type="entry name" value="PBS_lyase_HEAT"/>
</dbReference>
<dbReference type="Pfam" id="PF22731">
    <property type="entry name" value="NCH4"/>
    <property type="match status" value="1"/>
</dbReference>
<evidence type="ECO:0000313" key="6">
    <source>
        <dbReference type="EMBL" id="PHX55253.1"/>
    </source>
</evidence>
<keyword evidence="7" id="KW-1185">Reference proteome</keyword>
<dbReference type="Gene3D" id="1.25.10.10">
    <property type="entry name" value="Leucine-rich Repeat Variant"/>
    <property type="match status" value="4"/>
</dbReference>
<dbReference type="PANTHER" id="PTHR12697">
    <property type="entry name" value="PBS LYASE HEAT-LIKE PROTEIN"/>
    <property type="match status" value="1"/>
</dbReference>
<organism evidence="6 7">
    <name type="scientific">Tychonema bourrellyi FEM_GT703</name>
    <dbReference type="NCBI Taxonomy" id="2040638"/>
    <lineage>
        <taxon>Bacteria</taxon>
        <taxon>Bacillati</taxon>
        <taxon>Cyanobacteriota</taxon>
        <taxon>Cyanophyceae</taxon>
        <taxon>Oscillatoriophycideae</taxon>
        <taxon>Oscillatoriales</taxon>
        <taxon>Microcoleaceae</taxon>
        <taxon>Tychonema</taxon>
    </lineage>
</organism>
<evidence type="ECO:0000259" key="5">
    <source>
        <dbReference type="SMART" id="SM01349"/>
    </source>
</evidence>
<dbReference type="InterPro" id="IPR016024">
    <property type="entry name" value="ARM-type_fold"/>
</dbReference>
<dbReference type="SUPFAM" id="SSF48371">
    <property type="entry name" value="ARM repeat"/>
    <property type="match status" value="1"/>
</dbReference>
<evidence type="ECO:0000313" key="7">
    <source>
        <dbReference type="Proteomes" id="UP000226442"/>
    </source>
</evidence>
<feature type="domain" description="TOG" evidence="5">
    <location>
        <begin position="262"/>
        <end position="462"/>
    </location>
</feature>
<evidence type="ECO:0000256" key="2">
    <source>
        <dbReference type="ARBA" id="ARBA00022737"/>
    </source>
</evidence>
<protein>
    <recommendedName>
        <fullName evidence="5">TOG domain-containing protein</fullName>
    </recommendedName>
</protein>
<dbReference type="InterPro" id="IPR054589">
    <property type="entry name" value="NCH4"/>
</dbReference>
<dbReference type="InterPro" id="IPR011989">
    <property type="entry name" value="ARM-like"/>
</dbReference>
<keyword evidence="3" id="KW-0605">Phycobilisome</keyword>
<evidence type="ECO:0000256" key="1">
    <source>
        <dbReference type="ARBA" id="ARBA00022549"/>
    </source>
</evidence>
<dbReference type="InterPro" id="IPR021133">
    <property type="entry name" value="HEAT_type_2"/>
</dbReference>
<sequence length="1049" mass="114826">MTKHYRQRLVAVIALSFLSFTSPLLLIRNAAAENLSASKASSQEINSLIKKLKTNDERELDAAIEKLGKIGEPAIPALIEALRDRNLLVRKSAAQILQQFGTPTILALVQASKDSDAKLRRRAATLLNKMAYGTPLVSSEAKNVIPQLISLLKNSDADVRSSAALFLGSVSGETKTVMPQLIPLLKDSDAGVRSSAALFLMSVSGETKTVMPQLIPLLKDSDAGVRRSASDVLGSIGAEAKTALPQLIPLLKDSDAGVRGNTASALGRIGGQAKTVMPQLIPLLKDSDAGVRRSAASALGEIGAEAKTVVPLLLPLLKDSNANVRYDTANALRSMGAEAKTAVPQLISLLKDSDADVRIIAASILAGIGAEAKTAVPQLVSLFKDSNADVRSKAASALGSIGAEAKTAVPQLVPLLKDSNKDVRSDAAFVLGSIGAEAKTAVPELVSLFKDSNADVREDARMRIIAFDALVSIALSLQEKAKTLTPSELNQAVSNLESALKMLEQSKHKDRDKLYFSSSDSKTNIANLRVYLNILKAEQRDRLFVKSIIQNPYIWGTGIYLFLLFGTFAIRPLWLLKIYETLKPIGFKIPVLGTDVSLGNLIFFKYHPRVLDAWVAAHIQATRDEFQKRETVRDRKILVPIPVILDNNTIPTLKGKDLQPTFAQKRGCLLIWEEGGAGKTSLACQIGKWAMSDNPEERICNHRMLPVLIEEELNMKVAEGKQPFIEGIRGQLQDLTDTTEPISEELLEKLLKQRRILVIVDHFSEMSEQTRTAIKPEMPDFPVNALLVTSRLEESLGRVTKTAIKPLRIAGNRLSSFMESYLNQRQKRDLFSDTEFFNACIQLSTIAGDRNITVLLAKLYADQLIAKKEGTTDGNLPDNIAELMLHYLNQLNRSVTENKLSDATVHKDAKIIAWECLKQTYRPAAANCQNAIDALGADNPESRIKYLEEKLRIIQTKGVSHDQIHFALDPVAEYLAALHLLDINKDESKWQDFLKVADSQNSPEGIKGFMLAVKDCYLDKVPSAKDTDFLPKQIASRYNVIITAVPVSP</sequence>
<dbReference type="Proteomes" id="UP000226442">
    <property type="component" value="Unassembled WGS sequence"/>
</dbReference>
<dbReference type="SMART" id="SM00567">
    <property type="entry name" value="EZ_HEAT"/>
    <property type="match status" value="12"/>
</dbReference>
<keyword evidence="2" id="KW-0677">Repeat</keyword>
<dbReference type="Gene3D" id="3.40.50.300">
    <property type="entry name" value="P-loop containing nucleotide triphosphate hydrolases"/>
    <property type="match status" value="1"/>
</dbReference>
<reference evidence="6" key="1">
    <citation type="submission" date="2017-10" db="EMBL/GenBank/DDBJ databases">
        <title>Draft genome sequence of the planktic cyanobacteria Tychonema bourrellyi isolated from alpine lentic freshwater.</title>
        <authorList>
            <person name="Tett A."/>
            <person name="Armanini F."/>
            <person name="Asnicar F."/>
            <person name="Boscaini A."/>
            <person name="Pasolli E."/>
            <person name="Zolfo M."/>
            <person name="Donati C."/>
            <person name="Salmaso N."/>
            <person name="Segata N."/>
        </authorList>
    </citation>
    <scope>NUCLEOTIDE SEQUENCE</scope>
    <source>
        <strain evidence="6">FEM_GT703</strain>
    </source>
</reference>
<dbReference type="SMART" id="SM01349">
    <property type="entry name" value="TOG"/>
    <property type="match status" value="2"/>
</dbReference>
<dbReference type="SMART" id="SM00185">
    <property type="entry name" value="ARM"/>
    <property type="match status" value="5"/>
</dbReference>
<dbReference type="GO" id="GO:0030089">
    <property type="term" value="C:phycobilisome"/>
    <property type="evidence" value="ECO:0007669"/>
    <property type="project" value="UniProtKB-KW"/>
</dbReference>
<comment type="caution">
    <text evidence="6">The sequence shown here is derived from an EMBL/GenBank/DDBJ whole genome shotgun (WGS) entry which is preliminary data.</text>
</comment>
<dbReference type="SUPFAM" id="SSF52540">
    <property type="entry name" value="P-loop containing nucleoside triphosphate hydrolases"/>
    <property type="match status" value="1"/>
</dbReference>
<gene>
    <name evidence="6" type="ORF">CP500_011775</name>
</gene>
<dbReference type="Pfam" id="PF13646">
    <property type="entry name" value="HEAT_2"/>
    <property type="match status" value="6"/>
</dbReference>
<feature type="domain" description="TOG" evidence="5">
    <location>
        <begin position="16"/>
        <end position="238"/>
    </location>
</feature>
<proteinExistence type="predicted"/>
<dbReference type="GO" id="GO:0016491">
    <property type="term" value="F:oxidoreductase activity"/>
    <property type="evidence" value="ECO:0007669"/>
    <property type="project" value="TreeGrafter"/>
</dbReference>
<dbReference type="OrthoDB" id="437410at2"/>
<accession>A0A2G4F0H4</accession>
<dbReference type="PROSITE" id="PS50077">
    <property type="entry name" value="HEAT_REPEAT"/>
    <property type="match status" value="4"/>
</dbReference>
<evidence type="ECO:0000256" key="4">
    <source>
        <dbReference type="ARBA" id="ARBA00045876"/>
    </source>
</evidence>
<dbReference type="InterPro" id="IPR000225">
    <property type="entry name" value="Armadillo"/>
</dbReference>
<dbReference type="PANTHER" id="PTHR12697:SF5">
    <property type="entry name" value="DEOXYHYPUSINE HYDROXYLASE"/>
    <property type="match status" value="1"/>
</dbReference>
<dbReference type="AlphaFoldDB" id="A0A2G4F0H4"/>
<dbReference type="InterPro" id="IPR034085">
    <property type="entry name" value="TOG"/>
</dbReference>
<keyword evidence="1" id="KW-0042">Antenna complex</keyword>
<name>A0A2G4F0H4_9CYAN</name>
<evidence type="ECO:0000256" key="3">
    <source>
        <dbReference type="ARBA" id="ARBA00022738"/>
    </source>
</evidence>
<dbReference type="RefSeq" id="WP_096828330.1">
    <property type="nucleotide sequence ID" value="NZ_NXIB02000059.1"/>
</dbReference>
<dbReference type="InterPro" id="IPR027417">
    <property type="entry name" value="P-loop_NTPase"/>
</dbReference>
<comment type="function">
    <text evidence="4">Catalyzes the hydroxylation of the N(6)-(4-aminobutyl)-L-lysine intermediate produced by deoxyhypusine synthase/DHPS on a critical lysine of the eukaryotic translation initiation factor 5A/eIF-5A. This is the second step of the post-translational modification of that lysine into an unusual amino acid residue named hypusine. Hypusination is unique to mature eIF-5A factor and is essential for its function.</text>
</comment>